<evidence type="ECO:0000313" key="1">
    <source>
        <dbReference type="EMBL" id="KAH9417599.1"/>
    </source>
</evidence>
<comment type="caution">
    <text evidence="1">The sequence shown here is derived from an EMBL/GenBank/DDBJ whole genome shotgun (WGS) entry which is preliminary data.</text>
</comment>
<protein>
    <submittedName>
        <fullName evidence="1">Uncharacterized protein</fullName>
    </submittedName>
</protein>
<accession>A0ABQ8J4U5</accession>
<sequence>MSYSSEKTTSLFSQHNHQNAFVQLLEPKILRNDLFRHAIIKSVVVNDDYHHGNDVDMDVKQTSQSSPLL</sequence>
<reference evidence="1 2" key="1">
    <citation type="journal article" date="2018" name="J. Allergy Clin. Immunol.">
        <title>High-quality assembly of Dermatophagoides pteronyssinus genome and transcriptome reveals a wide range of novel allergens.</title>
        <authorList>
            <person name="Liu X.Y."/>
            <person name="Yang K.Y."/>
            <person name="Wang M.Q."/>
            <person name="Kwok J.S."/>
            <person name="Zeng X."/>
            <person name="Yang Z."/>
            <person name="Xiao X.J."/>
            <person name="Lau C.P."/>
            <person name="Li Y."/>
            <person name="Huang Z.M."/>
            <person name="Ba J.G."/>
            <person name="Yim A.K."/>
            <person name="Ouyang C.Y."/>
            <person name="Ngai S.M."/>
            <person name="Chan T.F."/>
            <person name="Leung E.L."/>
            <person name="Liu L."/>
            <person name="Liu Z.G."/>
            <person name="Tsui S.K."/>
        </authorList>
    </citation>
    <scope>NUCLEOTIDE SEQUENCE [LARGE SCALE GENOMIC DNA]</scope>
    <source>
        <strain evidence="1">Derp</strain>
    </source>
</reference>
<keyword evidence="2" id="KW-1185">Reference proteome</keyword>
<gene>
    <name evidence="1" type="ORF">DERP_010413</name>
</gene>
<name>A0ABQ8J4U5_DERPT</name>
<dbReference type="Proteomes" id="UP000887458">
    <property type="component" value="Unassembled WGS sequence"/>
</dbReference>
<proteinExistence type="predicted"/>
<organism evidence="1 2">
    <name type="scientific">Dermatophagoides pteronyssinus</name>
    <name type="common">European house dust mite</name>
    <dbReference type="NCBI Taxonomy" id="6956"/>
    <lineage>
        <taxon>Eukaryota</taxon>
        <taxon>Metazoa</taxon>
        <taxon>Ecdysozoa</taxon>
        <taxon>Arthropoda</taxon>
        <taxon>Chelicerata</taxon>
        <taxon>Arachnida</taxon>
        <taxon>Acari</taxon>
        <taxon>Acariformes</taxon>
        <taxon>Sarcoptiformes</taxon>
        <taxon>Astigmata</taxon>
        <taxon>Psoroptidia</taxon>
        <taxon>Analgoidea</taxon>
        <taxon>Pyroglyphidae</taxon>
        <taxon>Dermatophagoidinae</taxon>
        <taxon>Dermatophagoides</taxon>
    </lineage>
</organism>
<dbReference type="EMBL" id="NJHN03000075">
    <property type="protein sequence ID" value="KAH9417599.1"/>
    <property type="molecule type" value="Genomic_DNA"/>
</dbReference>
<reference evidence="1 2" key="2">
    <citation type="journal article" date="2022" name="Mol. Biol. Evol.">
        <title>Comparative Genomics Reveals Insights into the Divergent Evolution of Astigmatic Mites and Household Pest Adaptations.</title>
        <authorList>
            <person name="Xiong Q."/>
            <person name="Wan A.T."/>
            <person name="Liu X."/>
            <person name="Fung C.S."/>
            <person name="Xiao X."/>
            <person name="Malainual N."/>
            <person name="Hou J."/>
            <person name="Wang L."/>
            <person name="Wang M."/>
            <person name="Yang K.Y."/>
            <person name="Cui Y."/>
            <person name="Leung E.L."/>
            <person name="Nong W."/>
            <person name="Shin S.K."/>
            <person name="Au S.W."/>
            <person name="Jeong K.Y."/>
            <person name="Chew F.T."/>
            <person name="Hui J.H."/>
            <person name="Leung T.F."/>
            <person name="Tungtrongchitr A."/>
            <person name="Zhong N."/>
            <person name="Liu Z."/>
            <person name="Tsui S.K."/>
        </authorList>
    </citation>
    <scope>NUCLEOTIDE SEQUENCE [LARGE SCALE GENOMIC DNA]</scope>
    <source>
        <strain evidence="1">Derp</strain>
    </source>
</reference>
<evidence type="ECO:0000313" key="2">
    <source>
        <dbReference type="Proteomes" id="UP000887458"/>
    </source>
</evidence>